<dbReference type="EMBL" id="JBHUIP010000001">
    <property type="protein sequence ID" value="MFD2261482.1"/>
    <property type="molecule type" value="Genomic_DNA"/>
</dbReference>
<protein>
    <submittedName>
        <fullName evidence="1">Uncharacterized protein</fullName>
    </submittedName>
</protein>
<dbReference type="RefSeq" id="WP_379874331.1">
    <property type="nucleotide sequence ID" value="NZ_JBHUIP010000001.1"/>
</dbReference>
<evidence type="ECO:0000313" key="1">
    <source>
        <dbReference type="EMBL" id="MFD2261482.1"/>
    </source>
</evidence>
<dbReference type="Proteomes" id="UP001597295">
    <property type="component" value="Unassembled WGS sequence"/>
</dbReference>
<proteinExistence type="predicted"/>
<organism evidence="1 2">
    <name type="scientific">Lacibacterium aquatile</name>
    <dbReference type="NCBI Taxonomy" id="1168082"/>
    <lineage>
        <taxon>Bacteria</taxon>
        <taxon>Pseudomonadati</taxon>
        <taxon>Pseudomonadota</taxon>
        <taxon>Alphaproteobacteria</taxon>
        <taxon>Rhodospirillales</taxon>
        <taxon>Rhodospirillaceae</taxon>
    </lineage>
</organism>
<comment type="caution">
    <text evidence="1">The sequence shown here is derived from an EMBL/GenBank/DDBJ whole genome shotgun (WGS) entry which is preliminary data.</text>
</comment>
<name>A0ABW5DK52_9PROT</name>
<gene>
    <name evidence="1" type="ORF">ACFSM5_01190</name>
</gene>
<reference evidence="2" key="1">
    <citation type="journal article" date="2019" name="Int. J. Syst. Evol. Microbiol.">
        <title>The Global Catalogue of Microorganisms (GCM) 10K type strain sequencing project: providing services to taxonomists for standard genome sequencing and annotation.</title>
        <authorList>
            <consortium name="The Broad Institute Genomics Platform"/>
            <consortium name="The Broad Institute Genome Sequencing Center for Infectious Disease"/>
            <person name="Wu L."/>
            <person name="Ma J."/>
        </authorList>
    </citation>
    <scope>NUCLEOTIDE SEQUENCE [LARGE SCALE GENOMIC DNA]</scope>
    <source>
        <strain evidence="2">CGMCC 1.19062</strain>
    </source>
</reference>
<keyword evidence="2" id="KW-1185">Reference proteome</keyword>
<evidence type="ECO:0000313" key="2">
    <source>
        <dbReference type="Proteomes" id="UP001597295"/>
    </source>
</evidence>
<sequence>MNRLPLIILGAVVVLVAALFVVFATVDIPAPSKQVEKVIPNDRLAK</sequence>
<accession>A0ABW5DK52</accession>